<proteinExistence type="predicted"/>
<gene>
    <name evidence="1" type="ORF">BJ970_001569</name>
</gene>
<dbReference type="AlphaFoldDB" id="A0A840Q6K4"/>
<name>A0A840Q6K4_9PSEU</name>
<evidence type="ECO:0000313" key="2">
    <source>
        <dbReference type="Proteomes" id="UP000584374"/>
    </source>
</evidence>
<dbReference type="Proteomes" id="UP000584374">
    <property type="component" value="Unassembled WGS sequence"/>
</dbReference>
<comment type="caution">
    <text evidence="1">The sequence shown here is derived from an EMBL/GenBank/DDBJ whole genome shotgun (WGS) entry which is preliminary data.</text>
</comment>
<sequence>MELIERVLREAASVGFVLVGIRELVCRRVTDDLVESVSPDVDHAVHQLIESKWLEVGGTHHVRYDRYTGPARSVLVPRKSKQAAYRWGSLAKPWKAA</sequence>
<dbReference type="EMBL" id="JACHIW010000001">
    <property type="protein sequence ID" value="MBB5154035.1"/>
    <property type="molecule type" value="Genomic_DNA"/>
</dbReference>
<accession>A0A840Q6K4</accession>
<reference evidence="1 2" key="1">
    <citation type="submission" date="2020-08" db="EMBL/GenBank/DDBJ databases">
        <title>Sequencing the genomes of 1000 actinobacteria strains.</title>
        <authorList>
            <person name="Klenk H.-P."/>
        </authorList>
    </citation>
    <scope>NUCLEOTIDE SEQUENCE [LARGE SCALE GENOMIC DNA]</scope>
    <source>
        <strain evidence="1 2">DSM 45584</strain>
    </source>
</reference>
<organism evidence="1 2">
    <name type="scientific">Saccharopolyspora phatthalungensis</name>
    <dbReference type="NCBI Taxonomy" id="664693"/>
    <lineage>
        <taxon>Bacteria</taxon>
        <taxon>Bacillati</taxon>
        <taxon>Actinomycetota</taxon>
        <taxon>Actinomycetes</taxon>
        <taxon>Pseudonocardiales</taxon>
        <taxon>Pseudonocardiaceae</taxon>
        <taxon>Saccharopolyspora</taxon>
    </lineage>
</organism>
<dbReference type="RefSeq" id="WP_184725435.1">
    <property type="nucleotide sequence ID" value="NZ_JACHIW010000001.1"/>
</dbReference>
<keyword evidence="2" id="KW-1185">Reference proteome</keyword>
<evidence type="ECO:0000313" key="1">
    <source>
        <dbReference type="EMBL" id="MBB5154035.1"/>
    </source>
</evidence>
<protein>
    <submittedName>
        <fullName evidence="1">Uncharacterized protein</fullName>
    </submittedName>
</protein>